<comment type="catalytic activity">
    <reaction evidence="1">
        <text>ATP + protein L-histidine = ADP + protein N-phospho-L-histidine.</text>
        <dbReference type="EC" id="2.7.13.3"/>
    </reaction>
</comment>
<evidence type="ECO:0000313" key="11">
    <source>
        <dbReference type="Proteomes" id="UP000308054"/>
    </source>
</evidence>
<dbReference type="InterPro" id="IPR005467">
    <property type="entry name" value="His_kinase_dom"/>
</dbReference>
<dbReference type="InterPro" id="IPR011006">
    <property type="entry name" value="CheY-like_superfamily"/>
</dbReference>
<dbReference type="SMART" id="SM00387">
    <property type="entry name" value="HATPase_c"/>
    <property type="match status" value="1"/>
</dbReference>
<dbReference type="CDD" id="cd00130">
    <property type="entry name" value="PAS"/>
    <property type="match status" value="1"/>
</dbReference>
<dbReference type="PRINTS" id="PR00344">
    <property type="entry name" value="BCTRLSENSOR"/>
</dbReference>
<dbReference type="InterPro" id="IPR000014">
    <property type="entry name" value="PAS"/>
</dbReference>
<dbReference type="Gene3D" id="3.30.565.10">
    <property type="entry name" value="Histidine kinase-like ATPase, C-terminal domain"/>
    <property type="match status" value="1"/>
</dbReference>
<feature type="domain" description="PAS" evidence="9">
    <location>
        <begin position="14"/>
        <end position="59"/>
    </location>
</feature>
<dbReference type="SMART" id="SM00091">
    <property type="entry name" value="PAS"/>
    <property type="match status" value="1"/>
</dbReference>
<dbReference type="SUPFAM" id="SSF52172">
    <property type="entry name" value="CheY-like"/>
    <property type="match status" value="1"/>
</dbReference>
<evidence type="ECO:0000313" key="10">
    <source>
        <dbReference type="EMBL" id="TGY88882.1"/>
    </source>
</evidence>
<dbReference type="InterPro" id="IPR004358">
    <property type="entry name" value="Sig_transdc_His_kin-like_C"/>
</dbReference>
<dbReference type="CDD" id="cd00082">
    <property type="entry name" value="HisKA"/>
    <property type="match status" value="1"/>
</dbReference>
<dbReference type="InterPro" id="IPR035965">
    <property type="entry name" value="PAS-like_dom_sf"/>
</dbReference>
<evidence type="ECO:0000259" key="7">
    <source>
        <dbReference type="PROSITE" id="PS50109"/>
    </source>
</evidence>
<dbReference type="SMART" id="SM00448">
    <property type="entry name" value="REC"/>
    <property type="match status" value="1"/>
</dbReference>
<protein>
    <recommendedName>
        <fullName evidence="2">histidine kinase</fullName>
        <ecNumber evidence="2">2.7.13.3</ecNumber>
    </recommendedName>
</protein>
<dbReference type="PROSITE" id="PS50110">
    <property type="entry name" value="RESPONSE_REGULATORY"/>
    <property type="match status" value="1"/>
</dbReference>
<dbReference type="SMART" id="SM00388">
    <property type="entry name" value="HisKA"/>
    <property type="match status" value="1"/>
</dbReference>
<comment type="caution">
    <text evidence="10">The sequence shown here is derived from an EMBL/GenBank/DDBJ whole genome shotgun (WGS) entry which is preliminary data.</text>
</comment>
<sequence length="625" mass="65102">MRDESHPGQSSASAEAGLRAVFDAMDALVMVRDASGRVSDVNAGFLKAFGGEPQDWIGRWFDVAPEFGEDGAGRRYDVAMSTRSGAAFIEWAETPLPGGGSVSVGRDVTEERRSRAALSEAASGKSVFFAAVTHELRTPLSGTLGSARLLKQTPLAPDQAAYLDAIMSSGEHALSLIDDILDLSRLEAGKLELRREPTDLRAVVEEVGELLATRAAEKRLSLAHAVDADLPPLITADPARLKQVLFNLAGNAVKFTETGGVLIRAERVGDHVRLSVKDTGPGISRADRASLFQRFERGAAEQSAAPGAGLGLAMVKRLAEAMGGEVGLTSTPGEGALFWFAFPLEGEDAGEPAGRPLAGCRLVVASPCPIQREGVRLQAEALGASVKCAREVGEIAGVIAAAGGDVVVVLDEVWADRAGGLVNPEGALHVLALAQPRTKDLFSQARRPPGIDGWLVAPVRARSLAEHATRRGPQPAPPETQAGPEAAPAPAQAGPLDGLNLLLAEDDPVNGLIGERVLARLGARVTRVGDGQAAVDAVRAGAFDAVLLDLRMPRLDGRGAARAIRALPGGETLALIALTANATEADRAACLAAGMDDFLSKPLDPEKLAGALARLCKGEKRARVG</sequence>
<dbReference type="InterPro" id="IPR003594">
    <property type="entry name" value="HATPase_dom"/>
</dbReference>
<dbReference type="Pfam" id="PF13188">
    <property type="entry name" value="PAS_8"/>
    <property type="match status" value="1"/>
</dbReference>
<dbReference type="Proteomes" id="UP000308054">
    <property type="component" value="Unassembled WGS sequence"/>
</dbReference>
<organism evidence="10 11">
    <name type="scientific">Marinicauda algicola</name>
    <dbReference type="NCBI Taxonomy" id="2029849"/>
    <lineage>
        <taxon>Bacteria</taxon>
        <taxon>Pseudomonadati</taxon>
        <taxon>Pseudomonadota</taxon>
        <taxon>Alphaproteobacteria</taxon>
        <taxon>Maricaulales</taxon>
        <taxon>Maricaulaceae</taxon>
        <taxon>Marinicauda</taxon>
    </lineage>
</organism>
<proteinExistence type="predicted"/>
<evidence type="ECO:0000256" key="5">
    <source>
        <dbReference type="PROSITE-ProRule" id="PRU00169"/>
    </source>
</evidence>
<name>A0A4S2H147_9PROT</name>
<dbReference type="SUPFAM" id="SSF55874">
    <property type="entry name" value="ATPase domain of HSP90 chaperone/DNA topoisomerase II/histidine kinase"/>
    <property type="match status" value="1"/>
</dbReference>
<feature type="region of interest" description="Disordered" evidence="6">
    <location>
        <begin position="465"/>
        <end position="491"/>
    </location>
</feature>
<keyword evidence="11" id="KW-1185">Reference proteome</keyword>
<keyword evidence="4" id="KW-0902">Two-component regulatory system</keyword>
<dbReference type="Gene3D" id="1.10.287.130">
    <property type="match status" value="1"/>
</dbReference>
<evidence type="ECO:0000256" key="1">
    <source>
        <dbReference type="ARBA" id="ARBA00000085"/>
    </source>
</evidence>
<feature type="modified residue" description="4-aspartylphosphate" evidence="5">
    <location>
        <position position="549"/>
    </location>
</feature>
<dbReference type="InterPro" id="IPR001789">
    <property type="entry name" value="Sig_transdc_resp-reg_receiver"/>
</dbReference>
<feature type="domain" description="Response regulatory" evidence="8">
    <location>
        <begin position="500"/>
        <end position="616"/>
    </location>
</feature>
<evidence type="ECO:0000259" key="8">
    <source>
        <dbReference type="PROSITE" id="PS50110"/>
    </source>
</evidence>
<dbReference type="GO" id="GO:0000155">
    <property type="term" value="F:phosphorelay sensor kinase activity"/>
    <property type="evidence" value="ECO:0007669"/>
    <property type="project" value="InterPro"/>
</dbReference>
<dbReference type="InterPro" id="IPR003661">
    <property type="entry name" value="HisK_dim/P_dom"/>
</dbReference>
<dbReference type="EC" id="2.7.13.3" evidence="2"/>
<dbReference type="EMBL" id="SRXW01000002">
    <property type="protein sequence ID" value="TGY88882.1"/>
    <property type="molecule type" value="Genomic_DNA"/>
</dbReference>
<dbReference type="RefSeq" id="WP_135995422.1">
    <property type="nucleotide sequence ID" value="NZ_CP071057.1"/>
</dbReference>
<dbReference type="SUPFAM" id="SSF55785">
    <property type="entry name" value="PYP-like sensor domain (PAS domain)"/>
    <property type="match status" value="1"/>
</dbReference>
<evidence type="ECO:0000256" key="4">
    <source>
        <dbReference type="ARBA" id="ARBA00023012"/>
    </source>
</evidence>
<dbReference type="CDD" id="cd16922">
    <property type="entry name" value="HATPase_EvgS-ArcB-TorS-like"/>
    <property type="match status" value="1"/>
</dbReference>
<dbReference type="PANTHER" id="PTHR45339:SF5">
    <property type="entry name" value="HISTIDINE KINASE"/>
    <property type="match status" value="1"/>
</dbReference>
<dbReference type="PANTHER" id="PTHR45339">
    <property type="entry name" value="HYBRID SIGNAL TRANSDUCTION HISTIDINE KINASE J"/>
    <property type="match status" value="1"/>
</dbReference>
<dbReference type="Pfam" id="PF00512">
    <property type="entry name" value="HisKA"/>
    <property type="match status" value="1"/>
</dbReference>
<evidence type="ECO:0000256" key="3">
    <source>
        <dbReference type="ARBA" id="ARBA00022553"/>
    </source>
</evidence>
<dbReference type="OrthoDB" id="9774458at2"/>
<evidence type="ECO:0000256" key="6">
    <source>
        <dbReference type="SAM" id="MobiDB-lite"/>
    </source>
</evidence>
<dbReference type="PROSITE" id="PS50112">
    <property type="entry name" value="PAS"/>
    <property type="match status" value="1"/>
</dbReference>
<gene>
    <name evidence="10" type="ORF">E5163_07015</name>
</gene>
<reference evidence="10 11" key="1">
    <citation type="journal article" date="2017" name="Int. J. Syst. Evol. Microbiol.">
        <title>Marinicauda algicola sp. nov., isolated from a marine red alga Rhodosorus marinus.</title>
        <authorList>
            <person name="Jeong S.E."/>
            <person name="Jeon S.H."/>
            <person name="Chun B.H."/>
            <person name="Kim D.W."/>
            <person name="Jeon C.O."/>
        </authorList>
    </citation>
    <scope>NUCLEOTIDE SEQUENCE [LARGE SCALE GENOMIC DNA]</scope>
    <source>
        <strain evidence="10 11">JCM 31718</strain>
    </source>
</reference>
<dbReference type="Gene3D" id="3.40.50.2300">
    <property type="match status" value="1"/>
</dbReference>
<dbReference type="CDD" id="cd17546">
    <property type="entry name" value="REC_hyHK_CKI1_RcsC-like"/>
    <property type="match status" value="1"/>
</dbReference>
<evidence type="ECO:0000259" key="9">
    <source>
        <dbReference type="PROSITE" id="PS50112"/>
    </source>
</evidence>
<dbReference type="PROSITE" id="PS50109">
    <property type="entry name" value="HIS_KIN"/>
    <property type="match status" value="1"/>
</dbReference>
<evidence type="ECO:0000256" key="2">
    <source>
        <dbReference type="ARBA" id="ARBA00012438"/>
    </source>
</evidence>
<dbReference type="InterPro" id="IPR036890">
    <property type="entry name" value="HATPase_C_sf"/>
</dbReference>
<keyword evidence="3 5" id="KW-0597">Phosphoprotein</keyword>
<dbReference type="SUPFAM" id="SSF47384">
    <property type="entry name" value="Homodimeric domain of signal transducing histidine kinase"/>
    <property type="match status" value="1"/>
</dbReference>
<dbReference type="AlphaFoldDB" id="A0A4S2H147"/>
<feature type="compositionally biased region" description="Low complexity" evidence="6">
    <location>
        <begin position="479"/>
        <end position="491"/>
    </location>
</feature>
<dbReference type="Pfam" id="PF02518">
    <property type="entry name" value="HATPase_c"/>
    <property type="match status" value="1"/>
</dbReference>
<dbReference type="Gene3D" id="3.30.450.20">
    <property type="entry name" value="PAS domain"/>
    <property type="match status" value="1"/>
</dbReference>
<accession>A0A4S2H147</accession>
<dbReference type="FunFam" id="3.30.565.10:FF:000010">
    <property type="entry name" value="Sensor histidine kinase RcsC"/>
    <property type="match status" value="1"/>
</dbReference>
<dbReference type="Pfam" id="PF00072">
    <property type="entry name" value="Response_reg"/>
    <property type="match status" value="1"/>
</dbReference>
<dbReference type="InterPro" id="IPR036097">
    <property type="entry name" value="HisK_dim/P_sf"/>
</dbReference>
<feature type="domain" description="Histidine kinase" evidence="7">
    <location>
        <begin position="131"/>
        <end position="346"/>
    </location>
</feature>